<dbReference type="InterPro" id="IPR013737">
    <property type="entry name" value="Bac_rhamnosid_N"/>
</dbReference>
<proteinExistence type="predicted"/>
<dbReference type="PANTHER" id="PTHR33307:SF6">
    <property type="entry name" value="ALPHA-RHAMNOSIDASE (EUROFUNG)-RELATED"/>
    <property type="match status" value="1"/>
</dbReference>
<dbReference type="InterPro" id="IPR016007">
    <property type="entry name" value="Alpha_rhamnosid"/>
</dbReference>
<dbReference type="Pfam" id="PF08531">
    <property type="entry name" value="Bac_rhamnosid_N"/>
    <property type="match status" value="1"/>
</dbReference>
<evidence type="ECO:0000259" key="2">
    <source>
        <dbReference type="Pfam" id="PF05592"/>
    </source>
</evidence>
<dbReference type="Pfam" id="PF17389">
    <property type="entry name" value="Bac_rhamnosid6H"/>
    <property type="match status" value="1"/>
</dbReference>
<dbReference type="PANTHER" id="PTHR33307">
    <property type="entry name" value="ALPHA-RHAMNOSIDASE (EUROFUNG)"/>
    <property type="match status" value="1"/>
</dbReference>
<dbReference type="OrthoDB" id="39566at2157"/>
<feature type="domain" description="Bacterial alpha-L-rhamnosidase N-terminal" evidence="3">
    <location>
        <begin position="132"/>
        <end position="288"/>
    </location>
</feature>
<dbReference type="Pfam" id="PF17390">
    <property type="entry name" value="Bac_rhamnosid_C"/>
    <property type="match status" value="1"/>
</dbReference>
<reference evidence="6" key="1">
    <citation type="journal article" date="2021" name="Environ. Microbiol.">
        <title>New insights into the diversity and evolution of the archaeal mobilome from three complete genomes of Saccharolobus shibatae.</title>
        <authorList>
            <person name="Medvedeva S."/>
            <person name="Brandt D."/>
            <person name="Cvirkaite-Krupovic V."/>
            <person name="Liu Y."/>
            <person name="Severinov K."/>
            <person name="Ishino S."/>
            <person name="Ishino Y."/>
            <person name="Prangishvili D."/>
            <person name="Kalinowski J."/>
            <person name="Krupovic M."/>
        </authorList>
    </citation>
    <scope>NUCLEOTIDE SEQUENCE</scope>
    <source>
        <strain evidence="6">B12</strain>
    </source>
</reference>
<sequence length="883" mass="100633">MSKVIDLRVEFTINPLGLDEPKPRFSWIFMPTNRGNSQKAYRIVVGSLNNITKDSGDIWDSGIVESDDNIVEYKGLPLKSYNRYYWKVKVWDKEGKEYSSDIAWFETGVIEPKDWTWVGGGQLLRKEFVIDKEVEEARVYISGLGYYELRINGNRVGDKALDPPWSEYTKTVYYSVYDVTKLIRKGVNAMGVILGRGRFGQRFRSVKYYGEPRATVMLRVNLIDGSVVEIDTDENWKCLQSGPIIGDDIYLGYRYDARLEPKGWDSPGFNDSSWMSCSKLPPIGKLRSSATIPATKVMAILKPREHLNPATGIHVFDFGQNITGWVRVKVKGGIEGNEIRVRYAELLNSDGTLNTLDLRGAESTDVFILRGGEIEILEPRFTFHGFRYVEITGYPGTPSMDDVEAEVIHADLESIGSFASSNNLLNSIHRITLWSLKGNLVNGVETDCPQRDERMGWLGDAWLSSDSAILNFNMIRYYEKFIKDIIDSQKEDGSISDVAPPYWEIYPADPAWGTALIYIPWILYVYYNDRRILEDSYDVMKKWWNYLNSMTRDGILYFNKYGDWVPPGRVRSVEHCPPEIISTWIHYRDTKLLSRVAKILKKDTEAKSFEEKAKQILDAFNRNFLSEVSMGRYSTMGYYSTYTSPDGSKVKFGGSQVCNALPLVEDMVPKEALVQVVKSLVKSVEVDWDKHLNVGIIGAKYVPEALARYGYVDLAYDTLTQESYPSYGYMIKEGATTLWERWEKLTGSGMNSHNHHMFGSVDNWLYKYVAGLDVLEPGFKKVLIKPWLYKRLSHASASVRSIRGLVSVEWELRSNVFRLKATIPSFAEIHLPKISEKVEVLESGSIISEKTPGILSIKEESDWIIVDASSGNYDFEVRGVKGR</sequence>
<dbReference type="RefSeq" id="WP_218259326.1">
    <property type="nucleotide sequence ID" value="NZ_CP077717.1"/>
</dbReference>
<dbReference type="EMBL" id="CP077717">
    <property type="protein sequence ID" value="QXJ27611.1"/>
    <property type="molecule type" value="Genomic_DNA"/>
</dbReference>
<dbReference type="GO" id="GO:0030596">
    <property type="term" value="F:alpha-L-rhamnosidase activity"/>
    <property type="evidence" value="ECO:0007669"/>
    <property type="project" value="UniProtKB-EC"/>
</dbReference>
<dbReference type="EC" id="3.2.1.40" evidence="6"/>
<dbReference type="InterPro" id="IPR008902">
    <property type="entry name" value="Rhamnosid_concanavalin"/>
</dbReference>
<evidence type="ECO:0000259" key="5">
    <source>
        <dbReference type="Pfam" id="PF17390"/>
    </source>
</evidence>
<dbReference type="SMR" id="A0A8F5BM29"/>
<dbReference type="InterPro" id="IPR035398">
    <property type="entry name" value="Bac_rhamnosid_C"/>
</dbReference>
<feature type="domain" description="Alpha-L-rhamnosidase concanavalin-like" evidence="2">
    <location>
        <begin position="312"/>
        <end position="409"/>
    </location>
</feature>
<keyword evidence="1 6" id="KW-0378">Hydrolase</keyword>
<evidence type="ECO:0000259" key="3">
    <source>
        <dbReference type="Pfam" id="PF08531"/>
    </source>
</evidence>
<accession>A0A8F5BM29</accession>
<dbReference type="Proteomes" id="UP000694018">
    <property type="component" value="Chromosome"/>
</dbReference>
<evidence type="ECO:0000313" key="6">
    <source>
        <dbReference type="EMBL" id="QXJ27611.1"/>
    </source>
</evidence>
<dbReference type="KEGG" id="sshi:J5U23_00478"/>
<organism evidence="6 7">
    <name type="scientific">Saccharolobus shibatae (strain ATCC 51178 / DSM 5389 / JCM 8931 / NBRC 15437 / B12)</name>
    <name type="common">Sulfolobus shibatae</name>
    <dbReference type="NCBI Taxonomy" id="523848"/>
    <lineage>
        <taxon>Archaea</taxon>
        <taxon>Thermoproteota</taxon>
        <taxon>Thermoprotei</taxon>
        <taxon>Sulfolobales</taxon>
        <taxon>Sulfolobaceae</taxon>
        <taxon>Saccharolobus</taxon>
    </lineage>
</organism>
<dbReference type="InterPro" id="IPR035396">
    <property type="entry name" value="Bac_rhamnosid6H"/>
</dbReference>
<gene>
    <name evidence="6" type="ORF">J5U23_00478</name>
</gene>
<feature type="domain" description="Alpha-L-rhamnosidase C-terminal" evidence="5">
    <location>
        <begin position="771"/>
        <end position="841"/>
    </location>
</feature>
<evidence type="ECO:0000313" key="7">
    <source>
        <dbReference type="Proteomes" id="UP000694018"/>
    </source>
</evidence>
<keyword evidence="6" id="KW-0326">Glycosidase</keyword>
<dbReference type="PIRSF" id="PIRSF010631">
    <property type="entry name" value="A-rhamnsds"/>
    <property type="match status" value="1"/>
</dbReference>
<dbReference type="GeneID" id="65562087"/>
<protein>
    <submittedName>
        <fullName evidence="6">Alpha-L-rhamnosidase</fullName>
        <ecNumber evidence="6">3.2.1.40</ecNumber>
    </submittedName>
</protein>
<evidence type="ECO:0000256" key="1">
    <source>
        <dbReference type="ARBA" id="ARBA00022801"/>
    </source>
</evidence>
<dbReference type="Pfam" id="PF25788">
    <property type="entry name" value="Ig_Rha78A_N"/>
    <property type="match status" value="1"/>
</dbReference>
<dbReference type="Pfam" id="PF05592">
    <property type="entry name" value="Bac_rhamnosid"/>
    <property type="match status" value="1"/>
</dbReference>
<dbReference type="AlphaFoldDB" id="A0A8F5BM29"/>
<evidence type="ECO:0000259" key="4">
    <source>
        <dbReference type="Pfam" id="PF17389"/>
    </source>
</evidence>
<feature type="domain" description="Alpha-L-rhamnosidase six-hairpin glycosidase" evidence="4">
    <location>
        <begin position="414"/>
        <end position="769"/>
    </location>
</feature>
<name>A0A8F5BM29_SACSH</name>